<dbReference type="Pfam" id="PF04325">
    <property type="entry name" value="DUF465"/>
    <property type="match status" value="1"/>
</dbReference>
<sequence length="63" mass="7186">MWCAHLARKGKLVTNHLAALSAKHAQIEASLHQETLRPMPDTVRVARLKREKLRIKEEMSLTA</sequence>
<organism evidence="1 2">
    <name type="scientific">Glacieibacterium arshaanense</name>
    <dbReference type="NCBI Taxonomy" id="2511025"/>
    <lineage>
        <taxon>Bacteria</taxon>
        <taxon>Pseudomonadati</taxon>
        <taxon>Pseudomonadota</taxon>
        <taxon>Alphaproteobacteria</taxon>
        <taxon>Sphingomonadales</taxon>
        <taxon>Sphingosinicellaceae</taxon>
        <taxon>Glacieibacterium</taxon>
    </lineage>
</organism>
<accession>A0A4Y9EME0</accession>
<comment type="caution">
    <text evidence="1">The sequence shown here is derived from an EMBL/GenBank/DDBJ whole genome shotgun (WGS) entry which is preliminary data.</text>
</comment>
<dbReference type="InterPro" id="IPR007420">
    <property type="entry name" value="DUF465"/>
</dbReference>
<protein>
    <submittedName>
        <fullName evidence="1">DUF465 domain-containing protein</fullName>
    </submittedName>
</protein>
<dbReference type="EMBL" id="SIHO01000002">
    <property type="protein sequence ID" value="TFU02983.1"/>
    <property type="molecule type" value="Genomic_DNA"/>
</dbReference>
<keyword evidence="2" id="KW-1185">Reference proteome</keyword>
<dbReference type="InterPro" id="IPR038444">
    <property type="entry name" value="DUF465_sf"/>
</dbReference>
<evidence type="ECO:0000313" key="1">
    <source>
        <dbReference type="EMBL" id="TFU02983.1"/>
    </source>
</evidence>
<dbReference type="AlphaFoldDB" id="A0A4Y9EME0"/>
<evidence type="ECO:0000313" key="2">
    <source>
        <dbReference type="Proteomes" id="UP000297737"/>
    </source>
</evidence>
<dbReference type="Gene3D" id="6.10.280.50">
    <property type="match status" value="1"/>
</dbReference>
<name>A0A4Y9EME0_9SPHN</name>
<gene>
    <name evidence="1" type="ORF">EUV02_07180</name>
</gene>
<dbReference type="Proteomes" id="UP000297737">
    <property type="component" value="Unassembled WGS sequence"/>
</dbReference>
<dbReference type="OrthoDB" id="7392037at2"/>
<reference evidence="1 2" key="1">
    <citation type="submission" date="2019-02" db="EMBL/GenBank/DDBJ databases">
        <title>Polymorphobacter sp. isolated from the lake at the Tibet of China.</title>
        <authorList>
            <person name="Li A."/>
        </authorList>
    </citation>
    <scope>NUCLEOTIDE SEQUENCE [LARGE SCALE GENOMIC DNA]</scope>
    <source>
        <strain evidence="1 2">DJ1R-1</strain>
    </source>
</reference>
<proteinExistence type="predicted"/>